<name>A0A2S0WKF8_9ACTN</name>
<gene>
    <name evidence="13" type="primary">gpsA</name>
    <name evidence="15" type="ORF">C3E78_06180</name>
</gene>
<evidence type="ECO:0000256" key="10">
    <source>
        <dbReference type="ARBA" id="ARBA00066687"/>
    </source>
</evidence>
<dbReference type="PIRSF" id="PIRSF000114">
    <property type="entry name" value="Glycerol-3-P_dh"/>
    <property type="match status" value="1"/>
</dbReference>
<dbReference type="GO" id="GO:0141152">
    <property type="term" value="F:glycerol-3-phosphate dehydrogenase (NAD+) activity"/>
    <property type="evidence" value="ECO:0007669"/>
    <property type="project" value="RHEA"/>
</dbReference>
<dbReference type="Proteomes" id="UP000244384">
    <property type="component" value="Chromosome"/>
</dbReference>
<keyword evidence="8 13" id="KW-1208">Phospholipid metabolism</keyword>
<dbReference type="Gene3D" id="1.10.1040.10">
    <property type="entry name" value="N-(1-d-carboxylethyl)-l-norvaline Dehydrogenase, domain 2"/>
    <property type="match status" value="1"/>
</dbReference>
<dbReference type="InterPro" id="IPR013328">
    <property type="entry name" value="6PGD_dom2"/>
</dbReference>
<dbReference type="GO" id="GO:0008654">
    <property type="term" value="P:phospholipid biosynthetic process"/>
    <property type="evidence" value="ECO:0007669"/>
    <property type="project" value="UniProtKB-KW"/>
</dbReference>
<keyword evidence="4 13" id="KW-0560">Oxidoreductase</keyword>
<keyword evidence="7 13" id="KW-0594">Phospholipid biosynthesis</keyword>
<dbReference type="PANTHER" id="PTHR11728">
    <property type="entry name" value="GLYCEROL-3-PHOSPHATE DEHYDROGENASE"/>
    <property type="match status" value="1"/>
</dbReference>
<feature type="binding site" evidence="13">
    <location>
        <position position="49"/>
    </location>
    <ligand>
        <name>NADPH</name>
        <dbReference type="ChEBI" id="CHEBI:57783"/>
    </ligand>
</feature>
<dbReference type="NCBIfam" id="NF000940">
    <property type="entry name" value="PRK00094.1-2"/>
    <property type="match status" value="1"/>
</dbReference>
<evidence type="ECO:0000313" key="15">
    <source>
        <dbReference type="EMBL" id="AWB91828.1"/>
    </source>
</evidence>
<evidence type="ECO:0000256" key="9">
    <source>
        <dbReference type="ARBA" id="ARBA00052716"/>
    </source>
</evidence>
<keyword evidence="5 13" id="KW-0520">NAD</keyword>
<evidence type="ECO:0000313" key="16">
    <source>
        <dbReference type="Proteomes" id="UP000244384"/>
    </source>
</evidence>
<feature type="binding site" evidence="13">
    <location>
        <position position="140"/>
    </location>
    <ligand>
        <name>NADPH</name>
        <dbReference type="ChEBI" id="CHEBI:57783"/>
    </ligand>
</feature>
<feature type="binding site" evidence="13">
    <location>
        <position position="244"/>
    </location>
    <ligand>
        <name>sn-glycerol 3-phosphate</name>
        <dbReference type="ChEBI" id="CHEBI:57597"/>
    </ligand>
</feature>
<comment type="pathway">
    <text evidence="13">Membrane lipid metabolism; glycerophospholipid metabolism.</text>
</comment>
<dbReference type="PROSITE" id="PS00957">
    <property type="entry name" value="NAD_G3PDH"/>
    <property type="match status" value="1"/>
</dbReference>
<evidence type="ECO:0000256" key="3">
    <source>
        <dbReference type="ARBA" id="ARBA00022857"/>
    </source>
</evidence>
<dbReference type="EMBL" id="CP026952">
    <property type="protein sequence ID" value="AWB91828.1"/>
    <property type="molecule type" value="Genomic_DNA"/>
</dbReference>
<protein>
    <recommendedName>
        <fullName evidence="11 13">Glycerol-3-phosphate dehydrogenase [NAD(P)+]</fullName>
        <ecNumber evidence="10 13">1.1.1.94</ecNumber>
    </recommendedName>
    <alternativeName>
        <fullName evidence="13">NAD(P)(+)-dependent glycerol-3-phosphate dehydrogenase</fullName>
    </alternativeName>
    <alternativeName>
        <fullName evidence="12 13">NAD(P)H-dependent dihydroxyacetone-phosphate reductase</fullName>
    </alternativeName>
</protein>
<dbReference type="GO" id="GO:0046167">
    <property type="term" value="P:glycerol-3-phosphate biosynthetic process"/>
    <property type="evidence" value="ECO:0007669"/>
    <property type="project" value="UniProtKB-UniRule"/>
</dbReference>
<dbReference type="FunFam" id="3.40.50.720:FF:000019">
    <property type="entry name" value="Glycerol-3-phosphate dehydrogenase [NAD(P)+]"/>
    <property type="match status" value="1"/>
</dbReference>
<feature type="binding site" evidence="13">
    <location>
        <position position="255"/>
    </location>
    <ligand>
        <name>sn-glycerol 3-phosphate</name>
        <dbReference type="ChEBI" id="CHEBI:57597"/>
    </ligand>
</feature>
<dbReference type="NCBIfam" id="NF000942">
    <property type="entry name" value="PRK00094.1-4"/>
    <property type="match status" value="1"/>
</dbReference>
<evidence type="ECO:0000256" key="11">
    <source>
        <dbReference type="ARBA" id="ARBA00069372"/>
    </source>
</evidence>
<feature type="binding site" evidence="13">
    <location>
        <position position="279"/>
    </location>
    <ligand>
        <name>NADPH</name>
        <dbReference type="ChEBI" id="CHEBI:57783"/>
    </ligand>
</feature>
<dbReference type="AlphaFoldDB" id="A0A2S0WKF8"/>
<accession>A0A2S0WKF8</accession>
<evidence type="ECO:0000256" key="4">
    <source>
        <dbReference type="ARBA" id="ARBA00023002"/>
    </source>
</evidence>
<dbReference type="InterPro" id="IPR008927">
    <property type="entry name" value="6-PGluconate_DH-like_C_sf"/>
</dbReference>
<proteinExistence type="inferred from homology"/>
<sequence length="333" mass="34653">MAQIAVMGAGSWGTAFALVLADAGNTVRLWGRRPELCDTINDKHENSEYLPGVELPDAISATPDPADALAGAEVVVLAVPSQQLRSNLESWAGHVPAEAILVSLMKGVELGTHKRMSEVIAEVTGAGPERIAVVSGPNLAREIASREPAASVVACEDQSVAEHLQKLMHSAAFRPYSMTDVIGCELAGTAKNIIGLAVGVCVGLGFGDNTKASVITRGLAETARLGVAIGADPVTFMGLAGMGDLVATCSSPLSRNRTFGEKLGEGMSVEEVTSQTRQVAEGVKSCQSVAELAKINGVEMPIVEHVAALVAGELSPDELVRRLISRQAKPETV</sequence>
<dbReference type="SUPFAM" id="SSF48179">
    <property type="entry name" value="6-phosphogluconate dehydrogenase C-terminal domain-like"/>
    <property type="match status" value="1"/>
</dbReference>
<dbReference type="Pfam" id="PF01210">
    <property type="entry name" value="NAD_Gly3P_dh_N"/>
    <property type="match status" value="1"/>
</dbReference>
<dbReference type="GO" id="GO:0005975">
    <property type="term" value="P:carbohydrate metabolic process"/>
    <property type="evidence" value="ECO:0007669"/>
    <property type="project" value="InterPro"/>
</dbReference>
<dbReference type="GO" id="GO:0005829">
    <property type="term" value="C:cytosol"/>
    <property type="evidence" value="ECO:0007669"/>
    <property type="project" value="TreeGrafter"/>
</dbReference>
<dbReference type="InterPro" id="IPR036291">
    <property type="entry name" value="NAD(P)-bd_dom_sf"/>
</dbReference>
<feature type="binding site" evidence="13">
    <location>
        <position position="12"/>
    </location>
    <ligand>
        <name>NADPH</name>
        <dbReference type="ChEBI" id="CHEBI:57783"/>
    </ligand>
</feature>
<dbReference type="PRINTS" id="PR00077">
    <property type="entry name" value="GPDHDRGNASE"/>
</dbReference>
<dbReference type="GO" id="GO:0006650">
    <property type="term" value="P:glycerophospholipid metabolic process"/>
    <property type="evidence" value="ECO:0007669"/>
    <property type="project" value="UniProtKB-UniRule"/>
</dbReference>
<dbReference type="Gene3D" id="3.40.50.720">
    <property type="entry name" value="NAD(P)-binding Rossmann-like Domain"/>
    <property type="match status" value="1"/>
</dbReference>
<dbReference type="GO" id="GO:0051287">
    <property type="term" value="F:NAD binding"/>
    <property type="evidence" value="ECO:0007669"/>
    <property type="project" value="InterPro"/>
</dbReference>
<dbReference type="KEGG" id="aez:C3E78_06180"/>
<feature type="binding site" evidence="13">
    <location>
        <position position="11"/>
    </location>
    <ligand>
        <name>NADPH</name>
        <dbReference type="ChEBI" id="CHEBI:57783"/>
    </ligand>
</feature>
<keyword evidence="13" id="KW-0547">Nucleotide-binding</keyword>
<dbReference type="GO" id="GO:0046168">
    <property type="term" value="P:glycerol-3-phosphate catabolic process"/>
    <property type="evidence" value="ECO:0007669"/>
    <property type="project" value="InterPro"/>
</dbReference>
<evidence type="ECO:0000256" key="7">
    <source>
        <dbReference type="ARBA" id="ARBA00023209"/>
    </source>
</evidence>
<dbReference type="InterPro" id="IPR006168">
    <property type="entry name" value="G3P_DH_NAD-dep"/>
</dbReference>
<comment type="catalytic activity">
    <reaction evidence="13">
        <text>sn-glycerol 3-phosphate + NAD(+) = dihydroxyacetone phosphate + NADH + H(+)</text>
        <dbReference type="Rhea" id="RHEA:11092"/>
        <dbReference type="ChEBI" id="CHEBI:15378"/>
        <dbReference type="ChEBI" id="CHEBI:57540"/>
        <dbReference type="ChEBI" id="CHEBI:57597"/>
        <dbReference type="ChEBI" id="CHEBI:57642"/>
        <dbReference type="ChEBI" id="CHEBI:57945"/>
        <dbReference type="EC" id="1.1.1.94"/>
    </reaction>
</comment>
<evidence type="ECO:0000256" key="8">
    <source>
        <dbReference type="ARBA" id="ARBA00023264"/>
    </source>
</evidence>
<organism evidence="15 16">
    <name type="scientific">Aeromicrobium chenweiae</name>
    <dbReference type="NCBI Taxonomy" id="2079793"/>
    <lineage>
        <taxon>Bacteria</taxon>
        <taxon>Bacillati</taxon>
        <taxon>Actinomycetota</taxon>
        <taxon>Actinomycetes</taxon>
        <taxon>Propionibacteriales</taxon>
        <taxon>Nocardioidaceae</taxon>
        <taxon>Aeromicrobium</taxon>
    </lineage>
</organism>
<dbReference type="GO" id="GO:0141153">
    <property type="term" value="F:glycerol-3-phosphate dehydrogenase (NADP+) activity"/>
    <property type="evidence" value="ECO:0007669"/>
    <property type="project" value="RHEA"/>
</dbReference>
<keyword evidence="13" id="KW-0963">Cytoplasm</keyword>
<dbReference type="EC" id="1.1.1.94" evidence="10 13"/>
<feature type="binding site" evidence="13">
    <location>
        <position position="255"/>
    </location>
    <ligand>
        <name>NADPH</name>
        <dbReference type="ChEBI" id="CHEBI:57783"/>
    </ligand>
</feature>
<accession>A0A5F2ESV2</accession>
<comment type="similarity">
    <text evidence="1 13 14">Belongs to the NAD-dependent glycerol-3-phosphate dehydrogenase family.</text>
</comment>
<feature type="binding site" evidence="13">
    <location>
        <position position="32"/>
    </location>
    <ligand>
        <name>NADPH</name>
        <dbReference type="ChEBI" id="CHEBI:57783"/>
    </ligand>
</feature>
<dbReference type="RefSeq" id="WP_108577474.1">
    <property type="nucleotide sequence ID" value="NZ_CP026952.1"/>
</dbReference>
<evidence type="ECO:0000256" key="12">
    <source>
        <dbReference type="ARBA" id="ARBA00080511"/>
    </source>
</evidence>
<evidence type="ECO:0000256" key="2">
    <source>
        <dbReference type="ARBA" id="ARBA00022516"/>
    </source>
</evidence>
<feature type="active site" description="Proton acceptor" evidence="13">
    <location>
        <position position="191"/>
    </location>
</feature>
<feature type="binding site" evidence="13">
    <location>
        <position position="254"/>
    </location>
    <ligand>
        <name>sn-glycerol 3-phosphate</name>
        <dbReference type="ChEBI" id="CHEBI:57597"/>
    </ligand>
</feature>
<evidence type="ECO:0000256" key="6">
    <source>
        <dbReference type="ARBA" id="ARBA00023098"/>
    </source>
</evidence>
<keyword evidence="2 13" id="KW-0444">Lipid biosynthesis</keyword>
<dbReference type="SUPFAM" id="SSF51735">
    <property type="entry name" value="NAD(P)-binding Rossmann-fold domains"/>
    <property type="match status" value="1"/>
</dbReference>
<dbReference type="FunFam" id="1.10.1040.10:FF:000001">
    <property type="entry name" value="Glycerol-3-phosphate dehydrogenase [NAD(P)+]"/>
    <property type="match status" value="1"/>
</dbReference>
<feature type="binding site" evidence="13">
    <location>
        <position position="33"/>
    </location>
    <ligand>
        <name>NADPH</name>
        <dbReference type="ChEBI" id="CHEBI:57783"/>
    </ligand>
</feature>
<dbReference type="UniPathway" id="UPA00940"/>
<evidence type="ECO:0000256" key="14">
    <source>
        <dbReference type="RuleBase" id="RU000437"/>
    </source>
</evidence>
<evidence type="ECO:0000256" key="5">
    <source>
        <dbReference type="ARBA" id="ARBA00023027"/>
    </source>
</evidence>
<evidence type="ECO:0000256" key="13">
    <source>
        <dbReference type="HAMAP-Rule" id="MF_00394"/>
    </source>
</evidence>
<comment type="function">
    <text evidence="13">Catalyzes the reduction of the glycolytic intermediate dihydroxyacetone phosphate (DHAP) to sn-glycerol 3-phosphate (G3P), the key precursor for phospholipid synthesis.</text>
</comment>
<feature type="binding site" evidence="13">
    <location>
        <position position="136"/>
    </location>
    <ligand>
        <name>sn-glycerol 3-phosphate</name>
        <dbReference type="ChEBI" id="CHEBI:57597"/>
    </ligand>
</feature>
<feature type="binding site" evidence="13">
    <location>
        <position position="106"/>
    </location>
    <ligand>
        <name>sn-glycerol 3-phosphate</name>
        <dbReference type="ChEBI" id="CHEBI:57597"/>
    </ligand>
</feature>
<dbReference type="PANTHER" id="PTHR11728:SF1">
    <property type="entry name" value="GLYCEROL-3-PHOSPHATE DEHYDROGENASE [NAD(+)] 2, CHLOROPLASTIC"/>
    <property type="match status" value="1"/>
</dbReference>
<comment type="subcellular location">
    <subcellularLocation>
        <location evidence="13">Cytoplasm</location>
    </subcellularLocation>
</comment>
<dbReference type="Pfam" id="PF07479">
    <property type="entry name" value="NAD_Gly3P_dh_C"/>
    <property type="match status" value="1"/>
</dbReference>
<keyword evidence="3 13" id="KW-0521">NADP</keyword>
<evidence type="ECO:0000256" key="1">
    <source>
        <dbReference type="ARBA" id="ARBA00011009"/>
    </source>
</evidence>
<dbReference type="InterPro" id="IPR006109">
    <property type="entry name" value="G3P_DH_NAD-dep_C"/>
</dbReference>
<comment type="catalytic activity">
    <reaction evidence="9">
        <text>sn-glycerol 3-phosphate + NADP(+) = dihydroxyacetone phosphate + NADPH + H(+)</text>
        <dbReference type="Rhea" id="RHEA:11096"/>
        <dbReference type="ChEBI" id="CHEBI:15378"/>
        <dbReference type="ChEBI" id="CHEBI:57597"/>
        <dbReference type="ChEBI" id="CHEBI:57642"/>
        <dbReference type="ChEBI" id="CHEBI:57783"/>
        <dbReference type="ChEBI" id="CHEBI:58349"/>
        <dbReference type="EC" id="1.1.1.94"/>
    </reaction>
    <physiologicalReaction direction="right-to-left" evidence="9">
        <dbReference type="Rhea" id="RHEA:11098"/>
    </physiologicalReaction>
</comment>
<keyword evidence="16" id="KW-1185">Reference proteome</keyword>
<feature type="binding site" evidence="13">
    <location>
        <position position="256"/>
    </location>
    <ligand>
        <name>sn-glycerol 3-phosphate</name>
        <dbReference type="ChEBI" id="CHEBI:57597"/>
    </ligand>
</feature>
<dbReference type="InterPro" id="IPR011128">
    <property type="entry name" value="G3P_DH_NAD-dep_N"/>
</dbReference>
<comment type="caution">
    <text evidence="13">Lacks conserved residue(s) required for the propagation of feature annotation.</text>
</comment>
<reference evidence="16" key="1">
    <citation type="submission" date="2018-01" db="EMBL/GenBank/DDBJ databases">
        <authorList>
            <person name="Li J."/>
        </authorList>
    </citation>
    <scope>NUCLEOTIDE SEQUENCE [LARGE SCALE GENOMIC DNA]</scope>
    <source>
        <strain evidence="16">592</strain>
    </source>
</reference>
<keyword evidence="6 13" id="KW-0443">Lipid metabolism</keyword>
<feature type="binding site" evidence="13">
    <location>
        <position position="106"/>
    </location>
    <ligand>
        <name>NADPH</name>
        <dbReference type="ChEBI" id="CHEBI:57783"/>
    </ligand>
</feature>
<feature type="binding site" evidence="13">
    <location>
        <position position="281"/>
    </location>
    <ligand>
        <name>NADPH</name>
        <dbReference type="ChEBI" id="CHEBI:57783"/>
    </ligand>
</feature>
<feature type="binding site" evidence="13">
    <location>
        <position position="191"/>
    </location>
    <ligand>
        <name>sn-glycerol 3-phosphate</name>
        <dbReference type="ChEBI" id="CHEBI:57597"/>
    </ligand>
</feature>
<dbReference type="HAMAP" id="MF_00394">
    <property type="entry name" value="NAD_Glyc3P_dehydrog"/>
    <property type="match status" value="1"/>
</dbReference>
<dbReference type="OrthoDB" id="9812273at2"/>